<organism evidence="2 3">
    <name type="scientific">Curvularia kusanoi</name>
    <name type="common">Cochliobolus kusanoi</name>
    <dbReference type="NCBI Taxonomy" id="90978"/>
    <lineage>
        <taxon>Eukaryota</taxon>
        <taxon>Fungi</taxon>
        <taxon>Dikarya</taxon>
        <taxon>Ascomycota</taxon>
        <taxon>Pezizomycotina</taxon>
        <taxon>Dothideomycetes</taxon>
        <taxon>Pleosporomycetidae</taxon>
        <taxon>Pleosporales</taxon>
        <taxon>Pleosporineae</taxon>
        <taxon>Pleosporaceae</taxon>
        <taxon>Curvularia</taxon>
    </lineage>
</organism>
<dbReference type="PANTHER" id="PTHR38119:SF2">
    <property type="entry name" value="TRANSCRIPTION FACTOR DOMAIN-CONTAINING PROTEIN"/>
    <property type="match status" value="1"/>
</dbReference>
<evidence type="ECO:0000313" key="3">
    <source>
        <dbReference type="Proteomes" id="UP000801428"/>
    </source>
</evidence>
<dbReference type="Proteomes" id="UP000801428">
    <property type="component" value="Unassembled WGS sequence"/>
</dbReference>
<comment type="caution">
    <text evidence="2">The sequence shown here is derived from an EMBL/GenBank/DDBJ whole genome shotgun (WGS) entry which is preliminary data.</text>
</comment>
<proteinExistence type="predicted"/>
<name>A0A9P4WEX6_CURKU</name>
<evidence type="ECO:0000313" key="2">
    <source>
        <dbReference type="EMBL" id="KAF3010850.1"/>
    </source>
</evidence>
<evidence type="ECO:0000256" key="1">
    <source>
        <dbReference type="SAM" id="MobiDB-lite"/>
    </source>
</evidence>
<keyword evidence="3" id="KW-1185">Reference proteome</keyword>
<dbReference type="PANTHER" id="PTHR38119">
    <property type="entry name" value="BTB DOMAIN-CONTAINING PROTEIN-RELATED"/>
    <property type="match status" value="1"/>
</dbReference>
<reference evidence="2" key="1">
    <citation type="submission" date="2019-04" db="EMBL/GenBank/DDBJ databases">
        <title>Sequencing of skin fungus with MAO and IRED activity.</title>
        <authorList>
            <person name="Marsaioli A.J."/>
            <person name="Bonatto J.M.C."/>
            <person name="Reis Junior O."/>
        </authorList>
    </citation>
    <scope>NUCLEOTIDE SEQUENCE</scope>
    <source>
        <strain evidence="2">30M1</strain>
    </source>
</reference>
<dbReference type="AlphaFoldDB" id="A0A9P4WEX6"/>
<evidence type="ECO:0008006" key="4">
    <source>
        <dbReference type="Google" id="ProtNLM"/>
    </source>
</evidence>
<dbReference type="EMBL" id="SWKU01000001">
    <property type="protein sequence ID" value="KAF3010850.1"/>
    <property type="molecule type" value="Genomic_DNA"/>
</dbReference>
<accession>A0A9P4WEX6</accession>
<protein>
    <recommendedName>
        <fullName evidence="4">BTB domain-containing protein</fullName>
    </recommendedName>
</protein>
<feature type="compositionally biased region" description="Acidic residues" evidence="1">
    <location>
        <begin position="425"/>
        <end position="442"/>
    </location>
</feature>
<dbReference type="OrthoDB" id="2129688at2759"/>
<gene>
    <name evidence="2" type="ORF">E8E13_008969</name>
</gene>
<feature type="compositionally biased region" description="Basic and acidic residues" evidence="1">
    <location>
        <begin position="443"/>
        <end position="452"/>
    </location>
</feature>
<feature type="region of interest" description="Disordered" evidence="1">
    <location>
        <begin position="417"/>
        <end position="458"/>
    </location>
</feature>
<sequence length="458" mass="52972">MNQPEDVEIVLSHQRRYKFHSGTLARNSTWFAEELNERNAAKLNHRARQAGIKLRWMVELAQLPDDYHPGGLLKLVDLTPTGEPVDGRAGLVINENGRLPQAEKVFHQYEMILYAFYNKPLVIDDSDMRLALQDCYQLLEISDYLGCTSLISKPIEVALFKHGQSLFQAIRVSPHAWMGMAYRIRSELIFKECMIHLAGDWRNIKQKANVVEQLRVIPGARSLVKKYHHALLDKAKDVETKVASHYPQSVRLPSEELPIKRESYARDILVWMALTFFRHWITQRILTGKGRDAPDCGFDLFTALGAGGNHYMDKTVMNQFHAKFPMTKKAMNVLENHLFELKECIKNVVLDSGILKSQCQLDVHRFPTKHLTCTEFDREDFPWLKEEKEAMALPTKRAYKPGGNEIARRNLETVRKFQNTLTGEDREEFEDDDDAAEDEEQEIGAHYRDSPSKRMRYN</sequence>